<comment type="caution">
    <text evidence="2">The sequence shown here is derived from an EMBL/GenBank/DDBJ whole genome shotgun (WGS) entry which is preliminary data.</text>
</comment>
<organism evidence="2 3">
    <name type="scientific">Allonocardiopsis opalescens</name>
    <dbReference type="NCBI Taxonomy" id="1144618"/>
    <lineage>
        <taxon>Bacteria</taxon>
        <taxon>Bacillati</taxon>
        <taxon>Actinomycetota</taxon>
        <taxon>Actinomycetes</taxon>
        <taxon>Streptosporangiales</taxon>
        <taxon>Allonocardiopsis</taxon>
    </lineage>
</organism>
<dbReference type="InterPro" id="IPR037473">
    <property type="entry name" value="Lcp-like"/>
</dbReference>
<evidence type="ECO:0000313" key="2">
    <source>
        <dbReference type="EMBL" id="PRX97754.1"/>
    </source>
</evidence>
<evidence type="ECO:0000259" key="1">
    <source>
        <dbReference type="Pfam" id="PF09995"/>
    </source>
</evidence>
<dbReference type="PANTHER" id="PTHR37539">
    <property type="entry name" value="SECRETED PROTEIN-RELATED"/>
    <property type="match status" value="1"/>
</dbReference>
<accession>A0A2T0Q1S9</accession>
<reference evidence="2 3" key="1">
    <citation type="submission" date="2018-03" db="EMBL/GenBank/DDBJ databases">
        <title>Genomic Encyclopedia of Archaeal and Bacterial Type Strains, Phase II (KMG-II): from individual species to whole genera.</title>
        <authorList>
            <person name="Goeker M."/>
        </authorList>
    </citation>
    <scope>NUCLEOTIDE SEQUENCE [LARGE SCALE GENOMIC DNA]</scope>
    <source>
        <strain evidence="2 3">DSM 45601</strain>
    </source>
</reference>
<keyword evidence="3" id="KW-1185">Reference proteome</keyword>
<gene>
    <name evidence="2" type="ORF">CLV72_105104</name>
</gene>
<sequence>MVMSYIQFARELKDLGDPPADEVVRELLDEGRVNSVNQLFRQISSANSDIPSQTPARLRDFLESTRAFPDWMEEARLRDTTAFFDRHRAAASALQGTVGLVGTYLSPVSAYTLHATHQLSHQPHRRLSQSTRLFTGMSRADAFSPRSPLVPICQKVRLVHAAIRELHRRSGRWDYERMGAPVSQLDTAGAALALSVGVLDGMRNLGLRVGGNEADGFVYAWAVLAHFLGVPDKYIAEMGTRREATELWMEAREYEWRRSDEGVLLTRECVALYESYMPPELKGAVSAFLRKAMRDEYADMVRVPQSAYDLGASVASLGVSAVLGTPAGGNAIVDAVLKVLGDAVEDVARKAAAHGEETEPRMSDRIG</sequence>
<dbReference type="PANTHER" id="PTHR37539:SF1">
    <property type="entry name" value="ER-BOUND OXYGENASE MPAB_MPAB'_RUBBER OXYGENASE CATALYTIC DOMAIN-CONTAINING PROTEIN"/>
    <property type="match status" value="1"/>
</dbReference>
<dbReference type="Proteomes" id="UP000237846">
    <property type="component" value="Unassembled WGS sequence"/>
</dbReference>
<dbReference type="InterPro" id="IPR018713">
    <property type="entry name" value="MPAB/Lcp_cat_dom"/>
</dbReference>
<dbReference type="Pfam" id="PF09995">
    <property type="entry name" value="MPAB_Lcp_cat"/>
    <property type="match status" value="1"/>
</dbReference>
<evidence type="ECO:0000313" key="3">
    <source>
        <dbReference type="Proteomes" id="UP000237846"/>
    </source>
</evidence>
<name>A0A2T0Q1S9_9ACTN</name>
<dbReference type="EMBL" id="PVZC01000005">
    <property type="protein sequence ID" value="PRX97754.1"/>
    <property type="molecule type" value="Genomic_DNA"/>
</dbReference>
<proteinExistence type="predicted"/>
<protein>
    <submittedName>
        <fullName evidence="2">Uncharacterized protein DUF2236</fullName>
    </submittedName>
</protein>
<dbReference type="GO" id="GO:0016491">
    <property type="term" value="F:oxidoreductase activity"/>
    <property type="evidence" value="ECO:0007669"/>
    <property type="project" value="InterPro"/>
</dbReference>
<dbReference type="AlphaFoldDB" id="A0A2T0Q1S9"/>
<feature type="domain" description="ER-bound oxygenase mpaB/mpaB'/Rubber oxygenase catalytic" evidence="1">
    <location>
        <begin position="88"/>
        <end position="304"/>
    </location>
</feature>